<evidence type="ECO:0000313" key="1">
    <source>
        <dbReference type="EMBL" id="AIF07962.1"/>
    </source>
</evidence>
<dbReference type="GO" id="GO:0042273">
    <property type="term" value="P:ribosomal large subunit biogenesis"/>
    <property type="evidence" value="ECO:0007669"/>
    <property type="project" value="TreeGrafter"/>
</dbReference>
<name>A0A075H0C8_9ARCH</name>
<dbReference type="PANTHER" id="PTHR12787:SF0">
    <property type="entry name" value="RIBOSOMAL RNA-PROCESSING PROTEIN 8"/>
    <property type="match status" value="1"/>
</dbReference>
<dbReference type="SUPFAM" id="SSF53335">
    <property type="entry name" value="S-adenosyl-L-methionine-dependent methyltransferases"/>
    <property type="match status" value="1"/>
</dbReference>
<accession>A0A075H0C8</accession>
<dbReference type="Pfam" id="PF05148">
    <property type="entry name" value="Methyltransf_8"/>
    <property type="match status" value="1"/>
</dbReference>
<dbReference type="PANTHER" id="PTHR12787">
    <property type="entry name" value="RIBOSOMAL RNA-PROCESSING PROTEIN 8"/>
    <property type="match status" value="1"/>
</dbReference>
<proteinExistence type="predicted"/>
<dbReference type="EMBL" id="KF900816">
    <property type="protein sequence ID" value="AIF07962.1"/>
    <property type="molecule type" value="Genomic_DNA"/>
</dbReference>
<dbReference type="GO" id="GO:0016433">
    <property type="term" value="F:rRNA (adenine) methyltransferase activity"/>
    <property type="evidence" value="ECO:0007669"/>
    <property type="project" value="TreeGrafter"/>
</dbReference>
<organism evidence="1">
    <name type="scientific">uncultured marine thaumarchaeote KM3_25_G08</name>
    <dbReference type="NCBI Taxonomy" id="1456105"/>
    <lineage>
        <taxon>Archaea</taxon>
        <taxon>Nitrososphaerota</taxon>
        <taxon>environmental samples</taxon>
    </lineage>
</organism>
<sequence>MSPRVKSFDHVSIDDFSKIIPCDVADVSEHVNDGGLNVIVFSLSLMGKNWKEYLQEAHRCLHEYGLLCIAETTNQINERLIDLKEELEKLGFRIETNTEKSIFTFIEAIKLPQR</sequence>
<protein>
    <submittedName>
        <fullName evidence="1">SAM-dependent methyltransferase</fullName>
    </submittedName>
</protein>
<reference evidence="1" key="1">
    <citation type="journal article" date="2014" name="Genome Biol. Evol.">
        <title>Pangenome evidence for extensive interdomain horizontal transfer affecting lineage core and shell genes in uncultured planktonic thaumarchaeota and euryarchaeota.</title>
        <authorList>
            <person name="Deschamps P."/>
            <person name="Zivanovic Y."/>
            <person name="Moreira D."/>
            <person name="Rodriguez-Valera F."/>
            <person name="Lopez-Garcia P."/>
        </authorList>
    </citation>
    <scope>NUCLEOTIDE SEQUENCE</scope>
</reference>
<keyword evidence="1" id="KW-0808">Transferase</keyword>
<dbReference type="Gene3D" id="3.40.50.150">
    <property type="entry name" value="Vaccinia Virus protein VP39"/>
    <property type="match status" value="1"/>
</dbReference>
<dbReference type="InterPro" id="IPR029063">
    <property type="entry name" value="SAM-dependent_MTases_sf"/>
</dbReference>
<dbReference type="AlphaFoldDB" id="A0A075H0C8"/>
<dbReference type="InterPro" id="IPR007823">
    <property type="entry name" value="RRP8"/>
</dbReference>
<keyword evidence="1" id="KW-0489">Methyltransferase</keyword>